<dbReference type="Proteomes" id="UP000217182">
    <property type="component" value="Chromosome"/>
</dbReference>
<proteinExistence type="predicted"/>
<name>A0A250B4V3_9GAMM</name>
<sequence length="187" mass="21316">MLLIDNYLPDYQFRERHSLVIAASPTAVMAAAKDYRPESDAFFRRMISLRELPMRVFARLQAAPRPLPQAFGMHNFTLLEQQDHSELVFGLIGRFWHADYGLVAIDGGDAFCAYNEPGVAKLVLGFTAEAWGDGQTRLFTETRVFCPDRASVRKFTPYWYLIRPVSGLIRRRMLASIAQLAANKEQQ</sequence>
<keyword evidence="2" id="KW-1185">Reference proteome</keyword>
<reference evidence="1 2" key="1">
    <citation type="submission" date="2016-01" db="EMBL/GenBank/DDBJ databases">
        <authorList>
            <person name="Oliw E.H."/>
        </authorList>
    </citation>
    <scope>NUCLEOTIDE SEQUENCE [LARGE SCALE GENOMIC DNA]</scope>
    <source>
        <strain evidence="1 2">FRB97</strain>
    </source>
</reference>
<evidence type="ECO:0000313" key="1">
    <source>
        <dbReference type="EMBL" id="ATA21125.1"/>
    </source>
</evidence>
<gene>
    <name evidence="1" type="ORF">AWC35_18210</name>
</gene>
<dbReference type="RefSeq" id="WP_095847706.1">
    <property type="nucleotide sequence ID" value="NZ_CP014136.1"/>
</dbReference>
<accession>A0A250B4V3</accession>
<dbReference type="EMBL" id="CP014136">
    <property type="protein sequence ID" value="ATA21125.1"/>
    <property type="molecule type" value="Genomic_DNA"/>
</dbReference>
<dbReference type="AlphaFoldDB" id="A0A250B4V3"/>
<dbReference type="KEGG" id="gqu:AWC35_18210"/>
<evidence type="ECO:0000313" key="2">
    <source>
        <dbReference type="Proteomes" id="UP000217182"/>
    </source>
</evidence>
<evidence type="ECO:0008006" key="3">
    <source>
        <dbReference type="Google" id="ProtNLM"/>
    </source>
</evidence>
<dbReference type="OrthoDB" id="5464833at2"/>
<organism evidence="1 2">
    <name type="scientific">Gibbsiella quercinecans</name>
    <dbReference type="NCBI Taxonomy" id="929813"/>
    <lineage>
        <taxon>Bacteria</taxon>
        <taxon>Pseudomonadati</taxon>
        <taxon>Pseudomonadota</taxon>
        <taxon>Gammaproteobacteria</taxon>
        <taxon>Enterobacterales</taxon>
        <taxon>Yersiniaceae</taxon>
        <taxon>Gibbsiella</taxon>
    </lineage>
</organism>
<protein>
    <recommendedName>
        <fullName evidence="3">DUF2867 domain-containing protein</fullName>
    </recommendedName>
</protein>